<proteinExistence type="predicted"/>
<evidence type="ECO:0000313" key="2">
    <source>
        <dbReference type="Proteomes" id="UP001156237"/>
    </source>
</evidence>
<sequence>MPTPIKGWKGEVRIIGADDNNSWFDAAPDPLLERSPLSTSVPTDKVYVIGKKSPVAILEGEQEITGTVERAFFDNESANYVAMVGGELKRLTDLAGVTETEMIECKMRIRPNESFDILPGYILKGVKFSDWGLDMAAGDMTKEHADYSATDVEKEE</sequence>
<keyword evidence="2" id="KW-1185">Reference proteome</keyword>
<reference evidence="1 2" key="1">
    <citation type="submission" date="2022-10" db="EMBL/GenBank/DDBJ databases">
        <title>Evolutionary Diversification of Methanotrophic Ca. Methanophagales (ANME-1) and Their Expansive Virome.</title>
        <authorList>
            <person name="Laso-Perez R."/>
            <person name="Wu F."/>
            <person name="Cremiere A."/>
            <person name="Speth D.R."/>
            <person name="Magyar J.S."/>
            <person name="Krupovic M."/>
            <person name="Orphan V.J."/>
        </authorList>
    </citation>
    <scope>NUCLEOTIDE SEQUENCE [LARGE SCALE GENOMIC DNA]</scope>
</reference>
<evidence type="ECO:0000313" key="1">
    <source>
        <dbReference type="EMBL" id="WAE39611.1"/>
    </source>
</evidence>
<name>A0A9E9A677_9CAUD</name>
<dbReference type="Proteomes" id="UP001156237">
    <property type="component" value="Segment"/>
</dbReference>
<organism evidence="1 2">
    <name type="scientific">Methanophagales virus GBV302</name>
    <dbReference type="NCBI Taxonomy" id="2999281"/>
    <lineage>
        <taxon>Viruses</taxon>
        <taxon>Duplodnaviria</taxon>
        <taxon>Heunggongvirae</taxon>
        <taxon>Uroviricota</taxon>
        <taxon>Caudoviricetes</taxon>
        <taxon>Nakonvirales</taxon>
        <taxon>Ekchuahviridae</taxon>
        <taxon>Kukulkanvirus</taxon>
        <taxon>Kukulkanvirus mexicoense</taxon>
    </lineage>
</organism>
<dbReference type="EMBL" id="OP880253">
    <property type="protein sequence ID" value="WAE39611.1"/>
    <property type="molecule type" value="Genomic_DNA"/>
</dbReference>
<gene>
    <name evidence="1" type="ORF">FHOMOCKG_00083</name>
</gene>
<accession>A0A9E9A677</accession>
<protein>
    <submittedName>
        <fullName evidence="1">Uncharacterized protein</fullName>
    </submittedName>
</protein>